<dbReference type="EMBL" id="MU274924">
    <property type="protein sequence ID" value="KAI0086372.1"/>
    <property type="molecule type" value="Genomic_DNA"/>
</dbReference>
<gene>
    <name evidence="1" type="ORF">BDY19DRAFT_995978</name>
</gene>
<comment type="caution">
    <text evidence="1">The sequence shown here is derived from an EMBL/GenBank/DDBJ whole genome shotgun (WGS) entry which is preliminary data.</text>
</comment>
<evidence type="ECO:0000313" key="1">
    <source>
        <dbReference type="EMBL" id="KAI0086372.1"/>
    </source>
</evidence>
<name>A0ACB8TWG1_9APHY</name>
<protein>
    <submittedName>
        <fullName evidence="1">Uncharacterized protein</fullName>
    </submittedName>
</protein>
<dbReference type="Proteomes" id="UP001055072">
    <property type="component" value="Unassembled WGS sequence"/>
</dbReference>
<sequence>MAIINITRALERRDNSVGSEAGVSEPLPTSVKALAGFIVIMGLIILSIVAYKIGKWRRNKLRAASTKVKADMKTASVIHVDLSKMDSNLPEKSDVTVVAEPYKWTPVARPPVAHPANKAVKKGTKRFFGGFMPNKPAPLAVESHSPPPSYDDSATLPPTIIVSDEKGPASFGLSIVPPSPSSPLPSPARIQSIGPDTPLYKGMITTAKLKAERASQGGVKPLPRLMAVICTFTPSLADELSISVGEPITLLEEYEDEWCLVQRVGKADAERGVVPRFCLQEAPSLPSRRTSYGALRTPQ</sequence>
<organism evidence="1 2">
    <name type="scientific">Irpex rosettiformis</name>
    <dbReference type="NCBI Taxonomy" id="378272"/>
    <lineage>
        <taxon>Eukaryota</taxon>
        <taxon>Fungi</taxon>
        <taxon>Dikarya</taxon>
        <taxon>Basidiomycota</taxon>
        <taxon>Agaricomycotina</taxon>
        <taxon>Agaricomycetes</taxon>
        <taxon>Polyporales</taxon>
        <taxon>Irpicaceae</taxon>
        <taxon>Irpex</taxon>
    </lineage>
</organism>
<reference evidence="1" key="1">
    <citation type="journal article" date="2021" name="Environ. Microbiol.">
        <title>Gene family expansions and transcriptome signatures uncover fungal adaptations to wood decay.</title>
        <authorList>
            <person name="Hage H."/>
            <person name="Miyauchi S."/>
            <person name="Viragh M."/>
            <person name="Drula E."/>
            <person name="Min B."/>
            <person name="Chaduli D."/>
            <person name="Navarro D."/>
            <person name="Favel A."/>
            <person name="Norest M."/>
            <person name="Lesage-Meessen L."/>
            <person name="Balint B."/>
            <person name="Merenyi Z."/>
            <person name="de Eugenio L."/>
            <person name="Morin E."/>
            <person name="Martinez A.T."/>
            <person name="Baldrian P."/>
            <person name="Stursova M."/>
            <person name="Martinez M.J."/>
            <person name="Novotny C."/>
            <person name="Magnuson J.K."/>
            <person name="Spatafora J.W."/>
            <person name="Maurice S."/>
            <person name="Pangilinan J."/>
            <person name="Andreopoulos W."/>
            <person name="LaButti K."/>
            <person name="Hundley H."/>
            <person name="Na H."/>
            <person name="Kuo A."/>
            <person name="Barry K."/>
            <person name="Lipzen A."/>
            <person name="Henrissat B."/>
            <person name="Riley R."/>
            <person name="Ahrendt S."/>
            <person name="Nagy L.G."/>
            <person name="Grigoriev I.V."/>
            <person name="Martin F."/>
            <person name="Rosso M.N."/>
        </authorList>
    </citation>
    <scope>NUCLEOTIDE SEQUENCE</scope>
    <source>
        <strain evidence="1">CBS 384.51</strain>
    </source>
</reference>
<evidence type="ECO:0000313" key="2">
    <source>
        <dbReference type="Proteomes" id="UP001055072"/>
    </source>
</evidence>
<proteinExistence type="predicted"/>
<accession>A0ACB8TWG1</accession>
<keyword evidence="2" id="KW-1185">Reference proteome</keyword>